<accession>A0A0R2ALG0</accession>
<proteinExistence type="predicted"/>
<keyword evidence="2" id="KW-1185">Reference proteome</keyword>
<evidence type="ECO:0000313" key="2">
    <source>
        <dbReference type="Proteomes" id="UP000052012"/>
    </source>
</evidence>
<dbReference type="Gene3D" id="3.90.1720.10">
    <property type="entry name" value="endopeptidase domain like (from Nostoc punctiforme)"/>
    <property type="match status" value="1"/>
</dbReference>
<gene>
    <name evidence="1" type="ORF">FD06_GL000431</name>
</gene>
<dbReference type="OrthoDB" id="195541at2"/>
<reference evidence="1 2" key="1">
    <citation type="journal article" date="2015" name="Genome Announc.">
        <title>Expanding the biotechnology potential of lactobacilli through comparative genomics of 213 strains and associated genera.</title>
        <authorList>
            <person name="Sun Z."/>
            <person name="Harris H.M."/>
            <person name="McCann A."/>
            <person name="Guo C."/>
            <person name="Argimon S."/>
            <person name="Zhang W."/>
            <person name="Yang X."/>
            <person name="Jeffery I.B."/>
            <person name="Cooney J.C."/>
            <person name="Kagawa T.F."/>
            <person name="Liu W."/>
            <person name="Song Y."/>
            <person name="Salvetti E."/>
            <person name="Wrobel A."/>
            <person name="Rasinkangas P."/>
            <person name="Parkhill J."/>
            <person name="Rea M.C."/>
            <person name="O'Sullivan O."/>
            <person name="Ritari J."/>
            <person name="Douillard F.P."/>
            <person name="Paul Ross R."/>
            <person name="Yang R."/>
            <person name="Briner A.E."/>
            <person name="Felis G.E."/>
            <person name="de Vos W.M."/>
            <person name="Barrangou R."/>
            <person name="Klaenhammer T.R."/>
            <person name="Caufield P.W."/>
            <person name="Cui Y."/>
            <person name="Zhang H."/>
            <person name="O'Toole P.W."/>
        </authorList>
    </citation>
    <scope>NUCLEOTIDE SEQUENCE [LARGE SCALE GENOMIC DNA]</scope>
    <source>
        <strain evidence="1 2">DSM 23829</strain>
    </source>
</reference>
<evidence type="ECO:0000313" key="1">
    <source>
        <dbReference type="EMBL" id="KRM67712.1"/>
    </source>
</evidence>
<comment type="caution">
    <text evidence="1">The sequence shown here is derived from an EMBL/GenBank/DDBJ whole genome shotgun (WGS) entry which is preliminary data.</text>
</comment>
<dbReference type="PATRIC" id="fig|1423781.4.peg.442"/>
<protein>
    <recommendedName>
        <fullName evidence="3">Permuted papain-like amidase enzyme, YaeF/YiiX, C92 family</fullName>
    </recommendedName>
</protein>
<evidence type="ECO:0008006" key="3">
    <source>
        <dbReference type="Google" id="ProtNLM"/>
    </source>
</evidence>
<dbReference type="InterPro" id="IPR038765">
    <property type="entry name" value="Papain-like_cys_pep_sf"/>
</dbReference>
<dbReference type="AlphaFoldDB" id="A0A0R2ALG0"/>
<sequence length="186" mass="21833">MFVLKNGDLLFFRKDSNQLSKAIVNSTSHNKAIQYDHVAIIIYNGKIPYVYEACPKYGVRKTSFINFTKDINSNIDLYRLKTTFNTQKLYKEAESYLGLPYNHSFSPDEPGFYCADFIYESFEHRFFHLIPMQFGPNHTIDNYWKKYYRKIGKKIPLNKPGLNPNDMIKQGSLNLIKANFMIEKVD</sequence>
<dbReference type="EMBL" id="AYYQ01000035">
    <property type="protein sequence ID" value="KRM67712.1"/>
    <property type="molecule type" value="Genomic_DNA"/>
</dbReference>
<dbReference type="Proteomes" id="UP000052012">
    <property type="component" value="Unassembled WGS sequence"/>
</dbReference>
<dbReference type="InterPro" id="IPR024453">
    <property type="entry name" value="Peptidase_C92"/>
</dbReference>
<dbReference type="Pfam" id="PF05708">
    <property type="entry name" value="Peptidase_C92"/>
    <property type="match status" value="1"/>
</dbReference>
<dbReference type="SUPFAM" id="SSF54001">
    <property type="entry name" value="Cysteine proteinases"/>
    <property type="match status" value="1"/>
</dbReference>
<organism evidence="1 2">
    <name type="scientific">Apilactobacillus ozensis DSM 23829 = JCM 17196</name>
    <dbReference type="NCBI Taxonomy" id="1423781"/>
    <lineage>
        <taxon>Bacteria</taxon>
        <taxon>Bacillati</taxon>
        <taxon>Bacillota</taxon>
        <taxon>Bacilli</taxon>
        <taxon>Lactobacillales</taxon>
        <taxon>Lactobacillaceae</taxon>
        <taxon>Apilactobacillus</taxon>
    </lineage>
</organism>
<name>A0A0R2ALG0_9LACO</name>